<comment type="subcellular location">
    <subcellularLocation>
        <location evidence="1">Nucleus</location>
        <location evidence="1">Nucleoplasm</location>
    </subcellularLocation>
</comment>
<feature type="compositionally biased region" description="Low complexity" evidence="5">
    <location>
        <begin position="34"/>
        <end position="44"/>
    </location>
</feature>
<dbReference type="STRING" id="33528.ENSGAFP00000001233"/>
<feature type="compositionally biased region" description="Basic and acidic residues" evidence="5">
    <location>
        <begin position="416"/>
        <end position="445"/>
    </location>
</feature>
<organism evidence="7 8">
    <name type="scientific">Gambusia affinis</name>
    <name type="common">Western mosquitofish</name>
    <name type="synonym">Heterandria affinis</name>
    <dbReference type="NCBI Taxonomy" id="33528"/>
    <lineage>
        <taxon>Eukaryota</taxon>
        <taxon>Metazoa</taxon>
        <taxon>Chordata</taxon>
        <taxon>Craniata</taxon>
        <taxon>Vertebrata</taxon>
        <taxon>Euteleostomi</taxon>
        <taxon>Actinopterygii</taxon>
        <taxon>Neopterygii</taxon>
        <taxon>Teleostei</taxon>
        <taxon>Neoteleostei</taxon>
        <taxon>Acanthomorphata</taxon>
        <taxon>Ovalentaria</taxon>
        <taxon>Atherinomorphae</taxon>
        <taxon>Cyprinodontiformes</taxon>
        <taxon>Poeciliidae</taxon>
        <taxon>Poeciliinae</taxon>
        <taxon>Gambusia</taxon>
    </lineage>
</organism>
<dbReference type="Proteomes" id="UP000250572">
    <property type="component" value="Unassembled WGS sequence"/>
</dbReference>
<dbReference type="GO" id="GO:0000381">
    <property type="term" value="P:regulation of alternative mRNA splicing, via spliceosome"/>
    <property type="evidence" value="ECO:0007669"/>
    <property type="project" value="TreeGrafter"/>
</dbReference>
<dbReference type="GO" id="GO:0005654">
    <property type="term" value="C:nucleoplasm"/>
    <property type="evidence" value="ECO:0007669"/>
    <property type="project" value="UniProtKB-SubCell"/>
</dbReference>
<feature type="compositionally biased region" description="Basic and acidic residues" evidence="5">
    <location>
        <begin position="360"/>
        <end position="375"/>
    </location>
</feature>
<keyword evidence="2 4" id="KW-0694">RNA-binding</keyword>
<dbReference type="EMBL" id="NHOQ01001971">
    <property type="protein sequence ID" value="PWA20230.1"/>
    <property type="molecule type" value="Genomic_DNA"/>
</dbReference>
<evidence type="ECO:0000259" key="6">
    <source>
        <dbReference type="PROSITE" id="PS50102"/>
    </source>
</evidence>
<evidence type="ECO:0000256" key="1">
    <source>
        <dbReference type="ARBA" id="ARBA00004642"/>
    </source>
</evidence>
<feature type="region of interest" description="Disordered" evidence="5">
    <location>
        <begin position="346"/>
        <end position="445"/>
    </location>
</feature>
<dbReference type="InterPro" id="IPR012677">
    <property type="entry name" value="Nucleotide-bd_a/b_plait_sf"/>
</dbReference>
<dbReference type="Pfam" id="PF00076">
    <property type="entry name" value="RRM_1"/>
    <property type="match status" value="1"/>
</dbReference>
<dbReference type="CDD" id="cd12336">
    <property type="entry name" value="RRM_RBM7_like"/>
    <property type="match status" value="1"/>
</dbReference>
<name>A0A315VDL5_GAMAF</name>
<dbReference type="InterPro" id="IPR000504">
    <property type="entry name" value="RRM_dom"/>
</dbReference>
<accession>A0A315VDL5</accession>
<dbReference type="SUPFAM" id="SSF54928">
    <property type="entry name" value="RNA-binding domain, RBD"/>
    <property type="match status" value="1"/>
</dbReference>
<reference evidence="7 8" key="1">
    <citation type="journal article" date="2018" name="G3 (Bethesda)">
        <title>A High-Quality Reference Genome for the Invasive Mosquitofish Gambusia affinis Using a Chicago Library.</title>
        <authorList>
            <person name="Hoffberg S.L."/>
            <person name="Troendle N.J."/>
            <person name="Glenn T.C."/>
            <person name="Mahmud O."/>
            <person name="Louha S."/>
            <person name="Chalopin D."/>
            <person name="Bennetzen J.L."/>
            <person name="Mauricio R."/>
        </authorList>
    </citation>
    <scope>NUCLEOTIDE SEQUENCE [LARGE SCALE GENOMIC DNA]</scope>
    <source>
        <strain evidence="7">NE01/NJP1002.9</strain>
        <tissue evidence="7">Muscle</tissue>
    </source>
</reference>
<dbReference type="Gene3D" id="3.30.70.330">
    <property type="match status" value="1"/>
</dbReference>
<evidence type="ECO:0000256" key="5">
    <source>
        <dbReference type="SAM" id="MobiDB-lite"/>
    </source>
</evidence>
<feature type="compositionally biased region" description="Basic and acidic residues" evidence="5">
    <location>
        <begin position="400"/>
        <end position="410"/>
    </location>
</feature>
<proteinExistence type="predicted"/>
<dbReference type="InterPro" id="IPR052285">
    <property type="entry name" value="NEXT_complex_subunit"/>
</dbReference>
<comment type="caution">
    <text evidence="7">The sequence shown here is derived from an EMBL/GenBank/DDBJ whole genome shotgun (WGS) entry which is preliminary data.</text>
</comment>
<sequence length="445" mass="49683">MYIAGYPRRPKIKVAHRLCGSGVGRICLGLPSVSSSGSLSSSPPALHKAPTEEERANSSQVAHSPAPALTAPGARLPCTNATGPSDHKQQPRQVKCLVIVHKDTTTEAVGRLLEFLPSKCAAVFLTDLGNSIHPLDGELVAHLPSQKRKKRVREREKGCYSALQHYSSRVVCSPNIFTCTSNTMGIEDEADRTLFIRNLDTRVTEELLFELFLQAGPLIRTKIPKDSDGKQKTFGFAVYKHEVSVPYAMQLLNGTSLYGKTIQVQFRTGSSHSSPGNSQNSSPANTPNPHGQRMPIQFSSPPYTPPHQMQRSFSSPDNLPKHVMRNNLWQLHMQQLEQLNGTFAKSFHRQSPAPGNSGRGELRHQDGDHYRHDRTQMNSGGRSQRHGDEYGSGRHQQHSHSRENYHHQNDRSGGNRHHDSRGGNSRDERAANRGLKEYAHRWRRY</sequence>
<dbReference type="PANTHER" id="PTHR13798:SF11">
    <property type="entry name" value="RNA-BINDING PROTEIN 7-RELATED"/>
    <property type="match status" value="1"/>
</dbReference>
<dbReference type="PROSITE" id="PS50102">
    <property type="entry name" value="RRM"/>
    <property type="match status" value="1"/>
</dbReference>
<dbReference type="PANTHER" id="PTHR13798">
    <property type="entry name" value="RNA BINDING MOTIF RBM PROTEIN -RELATED"/>
    <property type="match status" value="1"/>
</dbReference>
<evidence type="ECO:0000313" key="7">
    <source>
        <dbReference type="EMBL" id="PWA20230.1"/>
    </source>
</evidence>
<dbReference type="SMART" id="SM00360">
    <property type="entry name" value="RRM"/>
    <property type="match status" value="1"/>
</dbReference>
<dbReference type="GO" id="GO:0003727">
    <property type="term" value="F:single-stranded RNA binding"/>
    <property type="evidence" value="ECO:0007669"/>
    <property type="project" value="TreeGrafter"/>
</dbReference>
<evidence type="ECO:0000256" key="2">
    <source>
        <dbReference type="ARBA" id="ARBA00022884"/>
    </source>
</evidence>
<evidence type="ECO:0000313" key="8">
    <source>
        <dbReference type="Proteomes" id="UP000250572"/>
    </source>
</evidence>
<feature type="region of interest" description="Disordered" evidence="5">
    <location>
        <begin position="267"/>
        <end position="321"/>
    </location>
</feature>
<evidence type="ECO:0000256" key="4">
    <source>
        <dbReference type="PROSITE-ProRule" id="PRU00176"/>
    </source>
</evidence>
<feature type="region of interest" description="Disordered" evidence="5">
    <location>
        <begin position="34"/>
        <end position="89"/>
    </location>
</feature>
<feature type="compositionally biased region" description="Low complexity" evidence="5">
    <location>
        <begin position="269"/>
        <end position="283"/>
    </location>
</feature>
<keyword evidence="8" id="KW-1185">Reference proteome</keyword>
<feature type="domain" description="RRM" evidence="6">
    <location>
        <begin position="192"/>
        <end position="269"/>
    </location>
</feature>
<feature type="compositionally biased region" description="Polar residues" evidence="5">
    <location>
        <begin position="297"/>
        <end position="317"/>
    </location>
</feature>
<gene>
    <name evidence="7" type="ORF">CCH79_00003625</name>
</gene>
<dbReference type="InterPro" id="IPR035979">
    <property type="entry name" value="RBD_domain_sf"/>
</dbReference>
<protein>
    <recommendedName>
        <fullName evidence="6">RRM domain-containing protein</fullName>
    </recommendedName>
</protein>
<keyword evidence="3" id="KW-0539">Nucleus</keyword>
<evidence type="ECO:0000256" key="3">
    <source>
        <dbReference type="ARBA" id="ARBA00023242"/>
    </source>
</evidence>
<dbReference type="AlphaFoldDB" id="A0A315VDL5"/>